<comment type="caution">
    <text evidence="1">The sequence shown here is derived from an EMBL/GenBank/DDBJ whole genome shotgun (WGS) entry which is preliminary data.</text>
</comment>
<dbReference type="GO" id="GO:0003676">
    <property type="term" value="F:nucleic acid binding"/>
    <property type="evidence" value="ECO:0007669"/>
    <property type="project" value="InterPro"/>
</dbReference>
<keyword evidence="2" id="KW-1185">Reference proteome</keyword>
<dbReference type="InterPro" id="IPR036397">
    <property type="entry name" value="RNaseH_sf"/>
</dbReference>
<dbReference type="AlphaFoldDB" id="A0A8H7RJQ1"/>
<evidence type="ECO:0000313" key="2">
    <source>
        <dbReference type="Proteomes" id="UP000603453"/>
    </source>
</evidence>
<sequence length="315" mass="35246">MNEKYNFDSETVPVMIQSYMDWEETAAVNAAQKKAKRKTKPHSKVPFLDVLKKERGSYITKNEAKVVNLINLLQEFGNMSISEASRKVGLSESTAARKLKQEGKGRPAIPKDKHTVFIFELMANEPTLTVEADTDHLSEEFRDIQITPQISEESHEEEVSPNLQARDAVAYWVSQNIGFMNECVFLGEAGFNRSMHRSYGWSEAGTPCKIDVQTKGANVSILGAICKSGLITLSRKEVVLGTRSGKRTRTGDKSQAPKRKGTTNIDLLEYIEQVLTTLDAANMSYKYLVLDNASIHKAALIEDWVGQRGYEDCCK</sequence>
<dbReference type="Proteomes" id="UP000603453">
    <property type="component" value="Unassembled WGS sequence"/>
</dbReference>
<dbReference type="Gene3D" id="3.30.420.10">
    <property type="entry name" value="Ribonuclease H-like superfamily/Ribonuclease H"/>
    <property type="match status" value="1"/>
</dbReference>
<accession>A0A8H7RJQ1</accession>
<reference evidence="1" key="1">
    <citation type="submission" date="2020-12" db="EMBL/GenBank/DDBJ databases">
        <title>Metabolic potential, ecology and presence of endohyphal bacteria is reflected in genomic diversity of Mucoromycotina.</title>
        <authorList>
            <person name="Muszewska A."/>
            <person name="Okrasinska A."/>
            <person name="Steczkiewicz K."/>
            <person name="Drgas O."/>
            <person name="Orlowska M."/>
            <person name="Perlinska-Lenart U."/>
            <person name="Aleksandrzak-Piekarczyk T."/>
            <person name="Szatraj K."/>
            <person name="Zielenkiewicz U."/>
            <person name="Pilsyk S."/>
            <person name="Malc E."/>
            <person name="Mieczkowski P."/>
            <person name="Kruszewska J.S."/>
            <person name="Biernat P."/>
            <person name="Pawlowska J."/>
        </authorList>
    </citation>
    <scope>NUCLEOTIDE SEQUENCE</scope>
    <source>
        <strain evidence="1">WA0000017839</strain>
    </source>
</reference>
<evidence type="ECO:0008006" key="3">
    <source>
        <dbReference type="Google" id="ProtNLM"/>
    </source>
</evidence>
<proteinExistence type="predicted"/>
<evidence type="ECO:0000313" key="1">
    <source>
        <dbReference type="EMBL" id="KAG2210886.1"/>
    </source>
</evidence>
<name>A0A8H7RJQ1_9FUNG</name>
<organism evidence="1 2">
    <name type="scientific">Mucor saturninus</name>
    <dbReference type="NCBI Taxonomy" id="64648"/>
    <lineage>
        <taxon>Eukaryota</taxon>
        <taxon>Fungi</taxon>
        <taxon>Fungi incertae sedis</taxon>
        <taxon>Mucoromycota</taxon>
        <taxon>Mucoromycotina</taxon>
        <taxon>Mucoromycetes</taxon>
        <taxon>Mucorales</taxon>
        <taxon>Mucorineae</taxon>
        <taxon>Mucoraceae</taxon>
        <taxon>Mucor</taxon>
    </lineage>
</organism>
<gene>
    <name evidence="1" type="ORF">INT47_000040</name>
</gene>
<dbReference type="OrthoDB" id="2228727at2759"/>
<protein>
    <recommendedName>
        <fullName evidence="3">Tc1-like transposase DDE domain-containing protein</fullName>
    </recommendedName>
</protein>
<dbReference type="EMBL" id="JAEPRD010000010">
    <property type="protein sequence ID" value="KAG2210886.1"/>
    <property type="molecule type" value="Genomic_DNA"/>
</dbReference>